<evidence type="ECO:0000259" key="1">
    <source>
        <dbReference type="Pfam" id="PF05171"/>
    </source>
</evidence>
<accession>A0ABY6D929</accession>
<reference evidence="2" key="1">
    <citation type="submission" date="2022-10" db="EMBL/GenBank/DDBJ databases">
        <title>Roseovarius pelagicus sp. nov., isolated from Arctic seawater.</title>
        <authorList>
            <person name="Hong Y.W."/>
            <person name="Hwang C.Y."/>
        </authorList>
    </citation>
    <scope>NUCLEOTIDE SEQUENCE</scope>
    <source>
        <strain evidence="2">HL-MP18</strain>
    </source>
</reference>
<proteinExistence type="predicted"/>
<protein>
    <submittedName>
        <fullName evidence="2">Hemin-degrading factor</fullName>
    </submittedName>
</protein>
<feature type="domain" description="Haemin-degrading HemS/ChuX" evidence="1">
    <location>
        <begin position="37"/>
        <end position="164"/>
    </location>
</feature>
<evidence type="ECO:0000313" key="3">
    <source>
        <dbReference type="Proteomes" id="UP001064087"/>
    </source>
</evidence>
<sequence>MADPINPSPVELSPEDIRAAQAEHPKLRDRDLATKLGISEAQLVAASCGITATRIDAHPDRIMGAAMTLGEVMALTRNESCVSEKVGTYEDYHPGNHAAMVLTEEIDLRIFPSQWKHAFMVEKPTDDGPRRSLQVFDAAGDAVHKIFLRSTSQPGAWDALLADLPVDDQSQALATAPRKPTEPAKSDMGKVDILRKEWMRMTDTHQFMRLTSKLKMNRLGAYRIAGAPLVRPLAPQAVNTALEQLARDGTEVMIFVGNRGCIQIHTGPVVKLHPMGPWQNVMDPRFNLHLRLDHVAEVWAVDKPTQRGPAMSLEAFDADGGLIFQIFGVGKEGRDSRPEWRALVGALPDAAVEENV</sequence>
<dbReference type="EMBL" id="CP106738">
    <property type="protein sequence ID" value="UXX82389.1"/>
    <property type="molecule type" value="Genomic_DNA"/>
</dbReference>
<organism evidence="2 3">
    <name type="scientific">Roseovarius pelagicus</name>
    <dbReference type="NCBI Taxonomy" id="2980108"/>
    <lineage>
        <taxon>Bacteria</taxon>
        <taxon>Pseudomonadati</taxon>
        <taxon>Pseudomonadota</taxon>
        <taxon>Alphaproteobacteria</taxon>
        <taxon>Rhodobacterales</taxon>
        <taxon>Roseobacteraceae</taxon>
        <taxon>Roseovarius</taxon>
    </lineage>
</organism>
<dbReference type="CDD" id="cd16830">
    <property type="entry name" value="HemS-like_N"/>
    <property type="match status" value="1"/>
</dbReference>
<dbReference type="CDD" id="cd16831">
    <property type="entry name" value="HemS-like_C"/>
    <property type="match status" value="1"/>
</dbReference>
<name>A0ABY6D929_9RHOB</name>
<dbReference type="Proteomes" id="UP001064087">
    <property type="component" value="Chromosome"/>
</dbReference>
<feature type="domain" description="Haemin-degrading HemS/ChuX" evidence="1">
    <location>
        <begin position="215"/>
        <end position="347"/>
    </location>
</feature>
<dbReference type="RefSeq" id="WP_263047332.1">
    <property type="nucleotide sequence ID" value="NZ_CP106738.1"/>
</dbReference>
<evidence type="ECO:0000313" key="2">
    <source>
        <dbReference type="EMBL" id="UXX82389.1"/>
    </source>
</evidence>
<dbReference type="InterPro" id="IPR007845">
    <property type="entry name" value="HemS/ChuX_dom"/>
</dbReference>
<dbReference type="Pfam" id="PF05171">
    <property type="entry name" value="HemS"/>
    <property type="match status" value="2"/>
</dbReference>
<dbReference type="InterPro" id="IPR053733">
    <property type="entry name" value="Heme_Transport_Util_sf"/>
</dbReference>
<dbReference type="Gene3D" id="3.40.1570.10">
    <property type="entry name" value="HemS/ChuS/ChuX like domains"/>
    <property type="match status" value="2"/>
</dbReference>
<keyword evidence="3" id="KW-1185">Reference proteome</keyword>
<gene>
    <name evidence="2" type="ORF">N7U68_14970</name>
</gene>
<dbReference type="SUPFAM" id="SSF144064">
    <property type="entry name" value="Heme iron utilization protein-like"/>
    <property type="match status" value="1"/>
</dbReference>